<protein>
    <recommendedName>
        <fullName evidence="2">Inner membrane component domain-containing protein</fullName>
    </recommendedName>
</protein>
<dbReference type="STRING" id="467210.HMPREF1866_00491"/>
<dbReference type="PIRSF" id="PIRSF028777">
    <property type="entry name" value="UCP028777"/>
    <property type="match status" value="1"/>
</dbReference>
<keyword evidence="1" id="KW-0812">Transmembrane</keyword>
<dbReference type="AlphaFoldDB" id="A0A133ZYL5"/>
<feature type="transmembrane region" description="Helical" evidence="1">
    <location>
        <begin position="56"/>
        <end position="74"/>
    </location>
</feature>
<keyword evidence="4" id="KW-1185">Reference proteome</keyword>
<dbReference type="EMBL" id="LSDA01000012">
    <property type="protein sequence ID" value="KXB60532.1"/>
    <property type="molecule type" value="Genomic_DNA"/>
</dbReference>
<proteinExistence type="predicted"/>
<comment type="caution">
    <text evidence="3">The sequence shown here is derived from an EMBL/GenBank/DDBJ whole genome shotgun (WGS) entry which is preliminary data.</text>
</comment>
<feature type="transmembrane region" description="Helical" evidence="1">
    <location>
        <begin position="80"/>
        <end position="100"/>
    </location>
</feature>
<gene>
    <name evidence="3" type="ORF">HMPREF1866_00491</name>
</gene>
<dbReference type="InterPro" id="IPR031308">
    <property type="entry name" value="UCP028777"/>
</dbReference>
<organism evidence="3 4">
    <name type="scientific">Lachnoanaerobaculum saburreum</name>
    <dbReference type="NCBI Taxonomy" id="467210"/>
    <lineage>
        <taxon>Bacteria</taxon>
        <taxon>Bacillati</taxon>
        <taxon>Bacillota</taxon>
        <taxon>Clostridia</taxon>
        <taxon>Lachnospirales</taxon>
        <taxon>Lachnospiraceae</taxon>
        <taxon>Lachnoanaerobaculum</taxon>
    </lineage>
</organism>
<dbReference type="InterPro" id="IPR052937">
    <property type="entry name" value="Inner_membrane_protein"/>
</dbReference>
<keyword evidence="1" id="KW-1133">Transmembrane helix</keyword>
<dbReference type="GO" id="GO:0005886">
    <property type="term" value="C:plasma membrane"/>
    <property type="evidence" value="ECO:0007669"/>
    <property type="project" value="TreeGrafter"/>
</dbReference>
<dbReference type="RefSeq" id="WP_060930446.1">
    <property type="nucleotide sequence ID" value="NZ_KQ959775.1"/>
</dbReference>
<dbReference type="PATRIC" id="fig|467210.3.peg.485"/>
<dbReference type="PANTHER" id="PTHR42903:SF1">
    <property type="entry name" value="INNER MEMBRANE PROTEIN YCCF"/>
    <property type="match status" value="1"/>
</dbReference>
<reference evidence="4" key="1">
    <citation type="submission" date="2016-01" db="EMBL/GenBank/DDBJ databases">
        <authorList>
            <person name="Mitreva M."/>
            <person name="Pepin K.H."/>
            <person name="Mihindukulasuriya K.A."/>
            <person name="Fulton R."/>
            <person name="Fronick C."/>
            <person name="O'Laughlin M."/>
            <person name="Miner T."/>
            <person name="Herter B."/>
            <person name="Rosa B.A."/>
            <person name="Cordes M."/>
            <person name="Tomlinson C."/>
            <person name="Wollam A."/>
            <person name="Palsikar V.B."/>
            <person name="Mardis E.R."/>
            <person name="Wilson R.K."/>
        </authorList>
    </citation>
    <scope>NUCLEOTIDE SEQUENCE [LARGE SCALE GENOMIC DNA]</scope>
    <source>
        <strain evidence="4">DNF00896</strain>
    </source>
</reference>
<name>A0A133ZYL5_9FIRM</name>
<evidence type="ECO:0000256" key="1">
    <source>
        <dbReference type="SAM" id="Phobius"/>
    </source>
</evidence>
<sequence length="119" mass="12696">MSLLGNILWLIFGGFISGISWILAGCLCCITVIGIPLGLQCFKFAGLAFCPFGKQVIYGGGGFSFLANIIWLIFIGIEMAFAHAVVGILLCITIIGIPFGKQFFKLAKLSLMPFGATVI</sequence>
<feature type="domain" description="Inner membrane component" evidence="2">
    <location>
        <begin position="66"/>
        <end position="115"/>
    </location>
</feature>
<evidence type="ECO:0000313" key="3">
    <source>
        <dbReference type="EMBL" id="KXB60532.1"/>
    </source>
</evidence>
<feature type="domain" description="Inner membrane component" evidence="2">
    <location>
        <begin position="4"/>
        <end position="54"/>
    </location>
</feature>
<evidence type="ECO:0000313" key="4">
    <source>
        <dbReference type="Proteomes" id="UP000070394"/>
    </source>
</evidence>
<dbReference type="Proteomes" id="UP000070394">
    <property type="component" value="Unassembled WGS sequence"/>
</dbReference>
<dbReference type="InterPro" id="IPR005185">
    <property type="entry name" value="YccF"/>
</dbReference>
<dbReference type="PANTHER" id="PTHR42903">
    <property type="entry name" value="INNER MEMBRANE PROTEIN YCCF"/>
    <property type="match status" value="1"/>
</dbReference>
<dbReference type="NCBIfam" id="NF008740">
    <property type="entry name" value="PRK11770.1-2"/>
    <property type="match status" value="1"/>
</dbReference>
<dbReference type="OrthoDB" id="9790567at2"/>
<dbReference type="Pfam" id="PF03733">
    <property type="entry name" value="YccF"/>
    <property type="match status" value="2"/>
</dbReference>
<feature type="transmembrane region" description="Helical" evidence="1">
    <location>
        <begin position="6"/>
        <end position="35"/>
    </location>
</feature>
<evidence type="ECO:0000259" key="2">
    <source>
        <dbReference type="Pfam" id="PF03733"/>
    </source>
</evidence>
<accession>A0A133ZYL5</accession>
<keyword evidence="1" id="KW-0472">Membrane</keyword>